<evidence type="ECO:0000256" key="5">
    <source>
        <dbReference type="ARBA" id="ARBA00022692"/>
    </source>
</evidence>
<dbReference type="InterPro" id="IPR022357">
    <property type="entry name" value="MIP_CS"/>
</dbReference>
<feature type="transmembrane region" description="Helical" evidence="9">
    <location>
        <begin position="97"/>
        <end position="117"/>
    </location>
</feature>
<geneLocation type="plasmid" evidence="10">
    <name>unnamed</name>
</geneLocation>
<organism evidence="10 11">
    <name type="scientific">Azospirillum brasilense</name>
    <dbReference type="NCBI Taxonomy" id="192"/>
    <lineage>
        <taxon>Bacteria</taxon>
        <taxon>Pseudomonadati</taxon>
        <taxon>Pseudomonadota</taxon>
        <taxon>Alphaproteobacteria</taxon>
        <taxon>Rhodospirillales</taxon>
        <taxon>Azospirillaceae</taxon>
        <taxon>Azospirillum</taxon>
    </lineage>
</organism>
<comment type="caution">
    <text evidence="10">The sequence shown here is derived from an EMBL/GenBank/DDBJ whole genome shotgun (WGS) entry which is preliminary data.</text>
</comment>
<keyword evidence="4" id="KW-1003">Cell membrane</keyword>
<evidence type="ECO:0000256" key="3">
    <source>
        <dbReference type="ARBA" id="ARBA00022448"/>
    </source>
</evidence>
<dbReference type="InterPro" id="IPR000425">
    <property type="entry name" value="MIP"/>
</dbReference>
<evidence type="ECO:0008006" key="12">
    <source>
        <dbReference type="Google" id="ProtNLM"/>
    </source>
</evidence>
<comment type="subcellular location">
    <subcellularLocation>
        <location evidence="1">Cell membrane</location>
        <topology evidence="1">Multi-pass membrane protein</topology>
    </subcellularLocation>
</comment>
<keyword evidence="3 8" id="KW-0813">Transport</keyword>
<dbReference type="RefSeq" id="WP_094304946.1">
    <property type="nucleotide sequence ID" value="NZ_NOWT01000018.1"/>
</dbReference>
<dbReference type="InterPro" id="IPR023271">
    <property type="entry name" value="Aquaporin-like"/>
</dbReference>
<evidence type="ECO:0000256" key="2">
    <source>
        <dbReference type="ARBA" id="ARBA00006175"/>
    </source>
</evidence>
<gene>
    <name evidence="10" type="ORF">CHT98_18365</name>
</gene>
<sequence>MAGLLRNHWPEYLMEAAGLGLFMISAGLCATLLEHPGSPLHQALPSPVLRRALMGAAMGLTAVAIIHSPWGRRSGAHINPAVTLAFLRLGKVRPADAAFYIAFQCLGGLGGALLVAALLGRRFTSPPIAAIATVPGIAGPAVAFAAELTMAFLLMGMVLVTTNRPGWERFTGVGAGLLVAIFITAATPLSGMSINPARTLASAVPSGLWTGAWIYAMAPPLGMLLAVEVYRRLPGRRPVRCAKLNHDSRSRCIFCGQPARRAPRLINQGGAHVHGPV</sequence>
<evidence type="ECO:0000256" key="8">
    <source>
        <dbReference type="RuleBase" id="RU000477"/>
    </source>
</evidence>
<dbReference type="Pfam" id="PF00230">
    <property type="entry name" value="MIP"/>
    <property type="match status" value="1"/>
</dbReference>
<reference evidence="10 11" key="1">
    <citation type="submission" date="2017-07" db="EMBL/GenBank/DDBJ databases">
        <title>Whole genome sequence of Azospirillum brasilense 2A1, a potential biofertilizer strain.</title>
        <authorList>
            <person name="Fontana C.A."/>
            <person name="Toffoli L.M."/>
            <person name="Salazar S.M."/>
            <person name="Puglisi E."/>
            <person name="Pedraza R."/>
            <person name="Bassi D."/>
            <person name="Cocconcelli P.S."/>
        </authorList>
    </citation>
    <scope>NUCLEOTIDE SEQUENCE [LARGE SCALE GENOMIC DNA]</scope>
    <source>
        <strain evidence="10 11">2A1</strain>
        <plasmid evidence="10">unnamed</plasmid>
    </source>
</reference>
<protein>
    <recommendedName>
        <fullName evidence="12">Aquaporin family protein</fullName>
    </recommendedName>
</protein>
<dbReference type="PANTHER" id="PTHR19139">
    <property type="entry name" value="AQUAPORIN TRANSPORTER"/>
    <property type="match status" value="1"/>
</dbReference>
<feature type="transmembrane region" description="Helical" evidence="9">
    <location>
        <begin position="212"/>
        <end position="230"/>
    </location>
</feature>
<evidence type="ECO:0000313" key="10">
    <source>
        <dbReference type="EMBL" id="OYD82859.1"/>
    </source>
</evidence>
<dbReference type="InterPro" id="IPR034294">
    <property type="entry name" value="Aquaporin_transptr"/>
</dbReference>
<keyword evidence="6 9" id="KW-1133">Transmembrane helix</keyword>
<dbReference type="GO" id="GO:0015250">
    <property type="term" value="F:water channel activity"/>
    <property type="evidence" value="ECO:0007669"/>
    <property type="project" value="TreeGrafter"/>
</dbReference>
<evidence type="ECO:0000256" key="7">
    <source>
        <dbReference type="ARBA" id="ARBA00023136"/>
    </source>
</evidence>
<keyword evidence="7 9" id="KW-0472">Membrane</keyword>
<dbReference type="GO" id="GO:0005886">
    <property type="term" value="C:plasma membrane"/>
    <property type="evidence" value="ECO:0007669"/>
    <property type="project" value="UniProtKB-SubCell"/>
</dbReference>
<keyword evidence="5 8" id="KW-0812">Transmembrane</keyword>
<feature type="transmembrane region" description="Helical" evidence="9">
    <location>
        <begin position="12"/>
        <end position="33"/>
    </location>
</feature>
<evidence type="ECO:0000256" key="9">
    <source>
        <dbReference type="SAM" id="Phobius"/>
    </source>
</evidence>
<comment type="similarity">
    <text evidence="2 8">Belongs to the MIP/aquaporin (TC 1.A.8) family.</text>
</comment>
<proteinExistence type="inferred from homology"/>
<dbReference type="SUPFAM" id="SSF81338">
    <property type="entry name" value="Aquaporin-like"/>
    <property type="match status" value="1"/>
</dbReference>
<feature type="transmembrane region" description="Helical" evidence="9">
    <location>
        <begin position="172"/>
        <end position="192"/>
    </location>
</feature>
<accession>A0A235HAK0</accession>
<evidence type="ECO:0000313" key="11">
    <source>
        <dbReference type="Proteomes" id="UP000215367"/>
    </source>
</evidence>
<dbReference type="EMBL" id="NOWT01000018">
    <property type="protein sequence ID" value="OYD82859.1"/>
    <property type="molecule type" value="Genomic_DNA"/>
</dbReference>
<dbReference type="PANTHER" id="PTHR19139:SF199">
    <property type="entry name" value="MIP17260P"/>
    <property type="match status" value="1"/>
</dbReference>
<dbReference type="AlphaFoldDB" id="A0A235HAK0"/>
<dbReference type="Proteomes" id="UP000215367">
    <property type="component" value="Unassembled WGS sequence"/>
</dbReference>
<feature type="transmembrane region" description="Helical" evidence="9">
    <location>
        <begin position="53"/>
        <end position="70"/>
    </location>
</feature>
<name>A0A235HAK0_AZOBR</name>
<dbReference type="PRINTS" id="PR00783">
    <property type="entry name" value="MINTRINSICP"/>
</dbReference>
<dbReference type="PROSITE" id="PS00221">
    <property type="entry name" value="MIP"/>
    <property type="match status" value="1"/>
</dbReference>
<evidence type="ECO:0000256" key="4">
    <source>
        <dbReference type="ARBA" id="ARBA00022475"/>
    </source>
</evidence>
<evidence type="ECO:0000256" key="1">
    <source>
        <dbReference type="ARBA" id="ARBA00004651"/>
    </source>
</evidence>
<feature type="transmembrane region" description="Helical" evidence="9">
    <location>
        <begin position="137"/>
        <end position="160"/>
    </location>
</feature>
<evidence type="ECO:0000256" key="6">
    <source>
        <dbReference type="ARBA" id="ARBA00022989"/>
    </source>
</evidence>
<dbReference type="Gene3D" id="1.20.1080.10">
    <property type="entry name" value="Glycerol uptake facilitator protein"/>
    <property type="match status" value="1"/>
</dbReference>
<keyword evidence="10" id="KW-0614">Plasmid</keyword>